<comment type="miscellaneous">
    <text evidence="19">The active site is a redox-active disulfide bond.</text>
</comment>
<dbReference type="AlphaFoldDB" id="A0A1A9VKG8"/>
<dbReference type="PROSITE" id="PS00076">
    <property type="entry name" value="PYRIDINE_REDOX_1"/>
    <property type="match status" value="1"/>
</dbReference>
<dbReference type="InterPro" id="IPR006258">
    <property type="entry name" value="Lipoamide_DH"/>
</dbReference>
<keyword evidence="13" id="KW-0238">DNA-binding</keyword>
<dbReference type="InterPro" id="IPR013760">
    <property type="entry name" value="Topo_IIA-like_dom_sf"/>
</dbReference>
<dbReference type="Gene3D" id="3.30.230.10">
    <property type="match status" value="1"/>
</dbReference>
<keyword evidence="23" id="KW-1185">Reference proteome</keyword>
<dbReference type="InterPro" id="IPR034160">
    <property type="entry name" value="TOPRIM_GyrB"/>
</dbReference>
<dbReference type="Proteomes" id="UP000078200">
    <property type="component" value="Unassembled WGS sequence"/>
</dbReference>
<dbReference type="NCBIfam" id="NF004189">
    <property type="entry name" value="PRK05644.1"/>
    <property type="match status" value="1"/>
</dbReference>
<keyword evidence="6" id="KW-0479">Metal-binding</keyword>
<dbReference type="GO" id="GO:0005694">
    <property type="term" value="C:chromosome"/>
    <property type="evidence" value="ECO:0007669"/>
    <property type="project" value="InterPro"/>
</dbReference>
<dbReference type="InterPro" id="IPR006171">
    <property type="entry name" value="TOPRIM_dom"/>
</dbReference>
<evidence type="ECO:0000256" key="14">
    <source>
        <dbReference type="ARBA" id="ARBA00023157"/>
    </source>
</evidence>
<dbReference type="PANTHER" id="PTHR45866">
    <property type="entry name" value="DNA GYRASE/TOPOISOMERASE SUBUNIT B"/>
    <property type="match status" value="1"/>
</dbReference>
<dbReference type="InterPro" id="IPR014721">
    <property type="entry name" value="Ribsml_uS5_D2-typ_fold_subgr"/>
</dbReference>
<dbReference type="EC" id="1.8.1.4" evidence="19"/>
<keyword evidence="20" id="KW-0809">Transit peptide</keyword>
<dbReference type="GO" id="GO:0003918">
    <property type="term" value="F:DNA topoisomerase type II (double strand cut, ATP-hydrolyzing) activity"/>
    <property type="evidence" value="ECO:0007669"/>
    <property type="project" value="UniProtKB-UniRule"/>
</dbReference>
<dbReference type="PANTHER" id="PTHR45866:SF1">
    <property type="entry name" value="DNA GYRASE SUBUNIT B, MITOCHONDRIAL"/>
    <property type="match status" value="1"/>
</dbReference>
<accession>A0A1A9VKG8</accession>
<dbReference type="InterPro" id="IPR023753">
    <property type="entry name" value="FAD/NAD-binding_dom"/>
</dbReference>
<dbReference type="InterPro" id="IPR000565">
    <property type="entry name" value="Topo_IIA_B"/>
</dbReference>
<comment type="similarity">
    <text evidence="4 20">Belongs to the type II topoisomerase GyrB family.</text>
</comment>
<dbReference type="FunFam" id="3.30.390.30:FF:000001">
    <property type="entry name" value="Dihydrolipoyl dehydrogenase"/>
    <property type="match status" value="1"/>
</dbReference>
<reference evidence="22" key="1">
    <citation type="submission" date="2020-05" db="UniProtKB">
        <authorList>
            <consortium name="EnsemblMetazoa"/>
        </authorList>
    </citation>
    <scope>IDENTIFICATION</scope>
    <source>
        <strain evidence="22">TTRI</strain>
    </source>
</reference>
<evidence type="ECO:0000256" key="5">
    <source>
        <dbReference type="ARBA" id="ARBA00022630"/>
    </source>
</evidence>
<evidence type="ECO:0000259" key="21">
    <source>
        <dbReference type="PROSITE" id="PS50880"/>
    </source>
</evidence>
<comment type="cofactor">
    <cofactor evidence="19">
        <name>FAD</name>
        <dbReference type="ChEBI" id="CHEBI:57692"/>
    </cofactor>
    <text evidence="19">Binds 1 FAD per subunit.</text>
</comment>
<dbReference type="VEuPathDB" id="VectorBase:GAUT039770"/>
<dbReference type="FunFam" id="3.30.230.10:FF:000005">
    <property type="entry name" value="DNA gyrase subunit B"/>
    <property type="match status" value="1"/>
</dbReference>
<keyword evidence="9 20" id="KW-0067">ATP-binding</keyword>
<comment type="cofactor">
    <cofactor evidence="2">
        <name>Mg(2+)</name>
        <dbReference type="ChEBI" id="CHEBI:18420"/>
    </cofactor>
</comment>
<dbReference type="HAMAP" id="MF_01898">
    <property type="entry name" value="GyrB"/>
    <property type="match status" value="1"/>
</dbReference>
<dbReference type="GO" id="GO:0046872">
    <property type="term" value="F:metal ion binding"/>
    <property type="evidence" value="ECO:0007669"/>
    <property type="project" value="UniProtKB-UniRule"/>
</dbReference>
<evidence type="ECO:0000313" key="23">
    <source>
        <dbReference type="Proteomes" id="UP000078200"/>
    </source>
</evidence>
<evidence type="ECO:0000256" key="1">
    <source>
        <dbReference type="ARBA" id="ARBA00000185"/>
    </source>
</evidence>
<dbReference type="SMART" id="SM00387">
    <property type="entry name" value="HATPase_c"/>
    <property type="match status" value="1"/>
</dbReference>
<dbReference type="Pfam" id="PF02852">
    <property type="entry name" value="Pyr_redox_dim"/>
    <property type="match status" value="1"/>
</dbReference>
<dbReference type="PRINTS" id="PR01159">
    <property type="entry name" value="DNAGYRASEB"/>
</dbReference>
<dbReference type="Gene3D" id="3.40.50.670">
    <property type="match status" value="2"/>
</dbReference>
<evidence type="ECO:0000256" key="18">
    <source>
        <dbReference type="ARBA" id="ARBA00063759"/>
    </source>
</evidence>
<evidence type="ECO:0000256" key="20">
    <source>
        <dbReference type="RuleBase" id="RU362094"/>
    </source>
</evidence>
<evidence type="ECO:0000256" key="16">
    <source>
        <dbReference type="ARBA" id="ARBA00023284"/>
    </source>
</evidence>
<keyword evidence="19" id="KW-0520">NAD</keyword>
<dbReference type="FunFam" id="3.30.565.10:FF:000002">
    <property type="entry name" value="DNA gyrase subunit B"/>
    <property type="match status" value="1"/>
</dbReference>
<dbReference type="Gene3D" id="3.30.565.10">
    <property type="entry name" value="Histidine kinase-like ATPase, C-terminal domain"/>
    <property type="match status" value="1"/>
</dbReference>
<dbReference type="InterPro" id="IPR016156">
    <property type="entry name" value="FAD/NAD-linked_Rdtase_dimer_sf"/>
</dbReference>
<dbReference type="SUPFAM" id="SSF55424">
    <property type="entry name" value="FAD/NAD-linked reductases, dimerisation (C-terminal) domain"/>
    <property type="match status" value="1"/>
</dbReference>
<evidence type="ECO:0000256" key="7">
    <source>
        <dbReference type="ARBA" id="ARBA00022741"/>
    </source>
</evidence>
<dbReference type="STRING" id="7395.A0A1A9VKG8"/>
<dbReference type="GO" id="GO:0005524">
    <property type="term" value="F:ATP binding"/>
    <property type="evidence" value="ECO:0007669"/>
    <property type="project" value="UniProtKB-UniRule"/>
</dbReference>
<evidence type="ECO:0000256" key="11">
    <source>
        <dbReference type="ARBA" id="ARBA00023002"/>
    </source>
</evidence>
<dbReference type="Gene3D" id="3.50.50.60">
    <property type="entry name" value="FAD/NAD(P)-binding domain"/>
    <property type="match status" value="2"/>
</dbReference>
<dbReference type="InterPro" id="IPR001241">
    <property type="entry name" value="Topo_IIA"/>
</dbReference>
<dbReference type="EnsemblMetazoa" id="GAUT039770-RA">
    <property type="protein sequence ID" value="GAUT039770-PA"/>
    <property type="gene ID" value="GAUT039770"/>
</dbReference>
<comment type="catalytic activity">
    <reaction evidence="17 19">
        <text>N(6)-[(R)-dihydrolipoyl]-L-lysyl-[protein] + NAD(+) = N(6)-[(R)-lipoyl]-L-lysyl-[protein] + NADH + H(+)</text>
        <dbReference type="Rhea" id="RHEA:15045"/>
        <dbReference type="Rhea" id="RHEA-COMP:10474"/>
        <dbReference type="Rhea" id="RHEA-COMP:10475"/>
        <dbReference type="ChEBI" id="CHEBI:15378"/>
        <dbReference type="ChEBI" id="CHEBI:57540"/>
        <dbReference type="ChEBI" id="CHEBI:57945"/>
        <dbReference type="ChEBI" id="CHEBI:83099"/>
        <dbReference type="ChEBI" id="CHEBI:83100"/>
        <dbReference type="EC" id="1.8.1.4"/>
    </reaction>
</comment>
<keyword evidence="12 20" id="KW-0799">Topoisomerase</keyword>
<dbReference type="GO" id="GO:0004148">
    <property type="term" value="F:dihydrolipoyl dehydrogenase (NADH) activity"/>
    <property type="evidence" value="ECO:0007669"/>
    <property type="project" value="UniProtKB-EC"/>
</dbReference>
<comment type="similarity">
    <text evidence="3 19">Belongs to the class-I pyridine nucleotide-disulfide oxidoreductase family.</text>
</comment>
<evidence type="ECO:0000313" key="22">
    <source>
        <dbReference type="EnsemblMetazoa" id="GAUT039770-PA"/>
    </source>
</evidence>
<dbReference type="CDD" id="cd00822">
    <property type="entry name" value="TopoII_Trans_DNA_gyrase"/>
    <property type="match status" value="1"/>
</dbReference>
<dbReference type="SUPFAM" id="SSF55874">
    <property type="entry name" value="ATPase domain of HSP90 chaperone/DNA topoisomerase II/histidine kinase"/>
    <property type="match status" value="1"/>
</dbReference>
<evidence type="ECO:0000256" key="13">
    <source>
        <dbReference type="ARBA" id="ARBA00023125"/>
    </source>
</evidence>
<dbReference type="InterPro" id="IPR004099">
    <property type="entry name" value="Pyr_nucl-diS_OxRdtase_dimer"/>
</dbReference>
<dbReference type="GO" id="GO:0006265">
    <property type="term" value="P:DNA topological change"/>
    <property type="evidence" value="ECO:0007669"/>
    <property type="project" value="UniProtKB-UniRule"/>
</dbReference>
<keyword evidence="10" id="KW-0460">Magnesium</keyword>
<dbReference type="Pfam" id="PF01751">
    <property type="entry name" value="Toprim"/>
    <property type="match status" value="1"/>
</dbReference>
<dbReference type="GO" id="GO:0050660">
    <property type="term" value="F:flavin adenine dinucleotide binding"/>
    <property type="evidence" value="ECO:0007669"/>
    <property type="project" value="InterPro"/>
</dbReference>
<evidence type="ECO:0000256" key="9">
    <source>
        <dbReference type="ARBA" id="ARBA00022840"/>
    </source>
</evidence>
<comment type="catalytic activity">
    <reaction evidence="1 20">
        <text>ATP-dependent breakage, passage and rejoining of double-stranded DNA.</text>
        <dbReference type="EC" id="5.6.2.2"/>
    </reaction>
</comment>
<comment type="function">
    <text evidence="20">A type II topoisomerase that negatively supercoils closed circular double-stranded DNA in an ATP-dependent manner.</text>
</comment>
<dbReference type="InterPro" id="IPR012999">
    <property type="entry name" value="Pyr_OxRdtase_I_AS"/>
</dbReference>
<dbReference type="SUPFAM" id="SSF54211">
    <property type="entry name" value="Ribosomal protein S5 domain 2-like"/>
    <property type="match status" value="1"/>
</dbReference>
<keyword evidence="16 19" id="KW-0676">Redox-active center</keyword>
<dbReference type="InterPro" id="IPR003594">
    <property type="entry name" value="HATPase_dom"/>
</dbReference>
<dbReference type="InterPro" id="IPR036890">
    <property type="entry name" value="HATPase_C_sf"/>
</dbReference>
<evidence type="ECO:0000256" key="17">
    <source>
        <dbReference type="ARBA" id="ARBA00049187"/>
    </source>
</evidence>
<dbReference type="GO" id="GO:0003677">
    <property type="term" value="F:DNA binding"/>
    <property type="evidence" value="ECO:0007669"/>
    <property type="project" value="UniProtKB-UniRule"/>
</dbReference>
<keyword evidence="7 20" id="KW-0547">Nucleotide-binding</keyword>
<feature type="domain" description="Toprim" evidence="21">
    <location>
        <begin position="427"/>
        <end position="542"/>
    </location>
</feature>
<dbReference type="InterPro" id="IPR013506">
    <property type="entry name" value="Topo_IIA_bsu_dom2"/>
</dbReference>
<keyword evidence="8 19" id="KW-0274">FAD</keyword>
<dbReference type="SUPFAM" id="SSF51905">
    <property type="entry name" value="FAD/NAD(P)-binding domain"/>
    <property type="match status" value="1"/>
</dbReference>
<keyword evidence="14" id="KW-1015">Disulfide bond</keyword>
<name>A0A1A9VKG8_GLOAU</name>
<dbReference type="NCBIfam" id="TIGR01350">
    <property type="entry name" value="lipoamide_DH"/>
    <property type="match status" value="1"/>
</dbReference>
<dbReference type="CDD" id="cd16928">
    <property type="entry name" value="HATPase_GyrB-like"/>
    <property type="match status" value="1"/>
</dbReference>
<evidence type="ECO:0000256" key="12">
    <source>
        <dbReference type="ARBA" id="ARBA00023029"/>
    </source>
</evidence>
<dbReference type="SMART" id="SM00433">
    <property type="entry name" value="TOP2c"/>
    <property type="match status" value="1"/>
</dbReference>
<dbReference type="InterPro" id="IPR018522">
    <property type="entry name" value="TopoIIA_CS"/>
</dbReference>
<sequence length="1227" mass="135591">MENSYNADAIKILRGLDAVRKRPGMYIGDTDDGSGLHHMVYEVVDNAIDESLAGYCDKIEVSINKDGSVSVTDNGRGIPTDLHEEEGISAAEVIMTQLHAGGKFDSNTYKVSGGLHGVGISVVNALSSWLELTIWRNKKEHFMRFEDGESIEPLKVVNENTNKRGTKVTFMPSTETFNGINFSYSTLESRIRELAFLNSNIDITLRDLRNEPYTESHFNQSNQSKDNFGTANFVRYLDKNKTHVTKIASMKGDAEDLGISLEISMEWNDSYYEHMLCFTNNIRQRDGGTHLAGFRSALTRCINNYATNEGFLKKAKVNLTGEDVREGLTCVLSLKMPDPKFSSQTKDKLVSSEARAVVESVVSDKLSTILETDPKLAASIVERVIRSAKGREAARKARELVKSKNNIDIATLPGKLADCQEKAPELSELFIVEGNSAGGTAKQGRNRKTQAVLALRGKILNVERVSLDRIFSSAEIGSLITAIGAGIGSEHFDIEKARYHKIIIMTDADVDGSHIRTLILTFFFRHMREVIEKGYLYIAQPPLYKVTKNAKDTYIKDDETFEEYIINSAVKRLTLSGTATEFNNLRLILNKCVSISNISKNYDREIPQNLLESLLILSKKKALLSANEILKYLKLMYSEYTWEVEIKDEEKEIHISKLFQGLADKYIFALSMLEGKDMQNILSLLDGISNLFNGDSFLKSQETEIRITSPSTLAKIIMDYGKKGLTLQRFKGLGEMNADQLWDTTLNPEARTLLKVEIKDCEEADSIFSILMGDIVEPRRSGPGGYIAAIRAAQLGFKTAIVEKEKNLGGICLNWGCIPTKSLLRASEIYRLMKRSKEFGIEVKGASFDIQSIVKYSRNVVDKLSSGVAYLMKKNNIKVHQGFGKLAGNSTIKVAGDKEEQEIVSKHIILATGVRARNLPGIEADGDLIWNAQHAMMPGKLPKSLLIIGSGAIGIEFASFYSTLGVDVTIIEIKSTILPLEDKDISDLAQEIFTKQGIKIYTNSSVKALTKSKDSAQVLLSSGESKEFDRVIVAVGIQANIENIGLENTKIKLSPSGFIEMNEWYETSESNVYAIGDVAGPPCLAHKASHEAVICVEKIAGKNAHALKKECIPNCTYSHPQIASIGLTEEQAIKGGYDVKIGKFHSNFNGKSIALSETEGLVKTIIDKKTGELLGSHMIGAEVTELISNFALAKQLEGTDFDIKSTIFPHPTISEMIHESVLAADVK</sequence>
<comment type="cofactor">
    <cofactor evidence="20">
        <name>Ca(2+)</name>
        <dbReference type="ChEBI" id="CHEBI:29108"/>
    </cofactor>
    <cofactor evidence="20">
        <name>Mg(2+)</name>
        <dbReference type="ChEBI" id="CHEBI:18420"/>
    </cofactor>
    <cofactor evidence="20">
        <name>Mn(2+)</name>
        <dbReference type="ChEBI" id="CHEBI:29035"/>
    </cofactor>
</comment>
<keyword evidence="15 20" id="KW-0413">Isomerase</keyword>
<dbReference type="PRINTS" id="PR00418">
    <property type="entry name" value="TPI2FAMILY"/>
</dbReference>
<evidence type="ECO:0000256" key="10">
    <source>
        <dbReference type="ARBA" id="ARBA00022842"/>
    </source>
</evidence>
<evidence type="ECO:0000256" key="8">
    <source>
        <dbReference type="ARBA" id="ARBA00022827"/>
    </source>
</evidence>
<dbReference type="EC" id="5.6.2.2" evidence="20"/>
<dbReference type="InterPro" id="IPR020568">
    <property type="entry name" value="Ribosomal_Su5_D2-typ_SF"/>
</dbReference>
<proteinExistence type="inferred from homology"/>
<dbReference type="Pfam" id="PF02518">
    <property type="entry name" value="HATPase_c"/>
    <property type="match status" value="1"/>
</dbReference>
<comment type="subunit">
    <text evidence="18 20">Made up of two chains. The A chain is responsible for DNA breakage and rejoining; the B chain catalyzes ATP hydrolysis.</text>
</comment>
<evidence type="ECO:0000256" key="6">
    <source>
        <dbReference type="ARBA" id="ARBA00022723"/>
    </source>
</evidence>
<keyword evidence="5 19" id="KW-0285">Flavoprotein</keyword>
<evidence type="ECO:0000256" key="19">
    <source>
        <dbReference type="RuleBase" id="RU003692"/>
    </source>
</evidence>
<dbReference type="Pfam" id="PF00204">
    <property type="entry name" value="DNA_gyraseB"/>
    <property type="match status" value="1"/>
</dbReference>
<dbReference type="PROSITE" id="PS50880">
    <property type="entry name" value="TOPRIM"/>
    <property type="match status" value="1"/>
</dbReference>
<dbReference type="Gene3D" id="3.30.390.30">
    <property type="match status" value="1"/>
</dbReference>
<dbReference type="NCBIfam" id="NF011501">
    <property type="entry name" value="PRK14939.1"/>
    <property type="match status" value="1"/>
</dbReference>
<dbReference type="PROSITE" id="PS00177">
    <property type="entry name" value="TOPOISOMERASE_II"/>
    <property type="match status" value="1"/>
</dbReference>
<organism evidence="22 23">
    <name type="scientific">Glossina austeni</name>
    <name type="common">Savannah tsetse fly</name>
    <dbReference type="NCBI Taxonomy" id="7395"/>
    <lineage>
        <taxon>Eukaryota</taxon>
        <taxon>Metazoa</taxon>
        <taxon>Ecdysozoa</taxon>
        <taxon>Arthropoda</taxon>
        <taxon>Hexapoda</taxon>
        <taxon>Insecta</taxon>
        <taxon>Pterygota</taxon>
        <taxon>Neoptera</taxon>
        <taxon>Endopterygota</taxon>
        <taxon>Diptera</taxon>
        <taxon>Brachycera</taxon>
        <taxon>Muscomorpha</taxon>
        <taxon>Hippoboscoidea</taxon>
        <taxon>Glossinidae</taxon>
        <taxon>Glossina</taxon>
    </lineage>
</organism>
<keyword evidence="11 19" id="KW-0560">Oxidoreductase</keyword>
<protein>
    <recommendedName>
        <fullName evidence="19 20">Multifunctional fusion protein</fullName>
    </recommendedName>
    <domain>
        <recommendedName>
            <fullName evidence="19">Dihydrolipoyl dehydrogenase</fullName>
            <ecNumber evidence="19">1.8.1.4</ecNumber>
        </recommendedName>
    </domain>
    <domain>
        <recommendedName>
            <fullName evidence="20">DNA gyrase subunit B</fullName>
            <ecNumber evidence="20">5.6.2.2</ecNumber>
        </recommendedName>
    </domain>
</protein>
<dbReference type="NCBIfam" id="TIGR01059">
    <property type="entry name" value="gyrB"/>
    <property type="match status" value="1"/>
</dbReference>
<dbReference type="InterPro" id="IPR036188">
    <property type="entry name" value="FAD/NAD-bd_sf"/>
</dbReference>
<dbReference type="Pfam" id="PF07992">
    <property type="entry name" value="Pyr_redox_2"/>
    <property type="match status" value="1"/>
</dbReference>
<evidence type="ECO:0000256" key="15">
    <source>
        <dbReference type="ARBA" id="ARBA00023235"/>
    </source>
</evidence>
<evidence type="ECO:0000256" key="4">
    <source>
        <dbReference type="ARBA" id="ARBA00010708"/>
    </source>
</evidence>
<dbReference type="InterPro" id="IPR011557">
    <property type="entry name" value="GyrB"/>
</dbReference>
<dbReference type="InterPro" id="IPR013759">
    <property type="entry name" value="Topo_IIA_B_C"/>
</dbReference>
<dbReference type="SUPFAM" id="SSF56719">
    <property type="entry name" value="Type II DNA topoisomerase"/>
    <property type="match status" value="1"/>
</dbReference>
<dbReference type="CDD" id="cd03366">
    <property type="entry name" value="TOPRIM_TopoIIA_GyrB"/>
    <property type="match status" value="1"/>
</dbReference>
<evidence type="ECO:0000256" key="2">
    <source>
        <dbReference type="ARBA" id="ARBA00001946"/>
    </source>
</evidence>
<evidence type="ECO:0000256" key="3">
    <source>
        <dbReference type="ARBA" id="ARBA00007532"/>
    </source>
</evidence>